<dbReference type="InterPro" id="IPR036872">
    <property type="entry name" value="CH_dom_sf"/>
</dbReference>
<dbReference type="GO" id="GO:0003779">
    <property type="term" value="F:actin binding"/>
    <property type="evidence" value="ECO:0007669"/>
    <property type="project" value="UniProtKB-KW"/>
</dbReference>
<dbReference type="InterPro" id="IPR001715">
    <property type="entry name" value="CH_dom"/>
</dbReference>
<dbReference type="Gene3D" id="1.10.418.10">
    <property type="entry name" value="Calponin-like domain"/>
    <property type="match status" value="1"/>
</dbReference>
<dbReference type="PANTHER" id="PTHR21524">
    <property type="entry name" value="SPECTRIN REPEAT CONTAINING NUCLEAR ENVELOPE PROTEIN 2"/>
    <property type="match status" value="1"/>
</dbReference>
<feature type="domain" description="Calponin-homology (CH)" evidence="3">
    <location>
        <begin position="26"/>
        <end position="75"/>
    </location>
</feature>
<keyword evidence="4" id="KW-1185">Reference proteome</keyword>
<dbReference type="GO" id="GO:0006997">
    <property type="term" value="P:nucleus organization"/>
    <property type="evidence" value="ECO:0007669"/>
    <property type="project" value="TreeGrafter"/>
</dbReference>
<dbReference type="Proteomes" id="UP000046393">
    <property type="component" value="Unplaced"/>
</dbReference>
<dbReference type="PROSITE" id="PS00019">
    <property type="entry name" value="ACTININ_1"/>
    <property type="match status" value="1"/>
</dbReference>
<dbReference type="AlphaFoldDB" id="A0A0N5B004"/>
<organism evidence="4 5">
    <name type="scientific">Syphacia muris</name>
    <dbReference type="NCBI Taxonomy" id="451379"/>
    <lineage>
        <taxon>Eukaryota</taxon>
        <taxon>Metazoa</taxon>
        <taxon>Ecdysozoa</taxon>
        <taxon>Nematoda</taxon>
        <taxon>Chromadorea</taxon>
        <taxon>Rhabditida</taxon>
        <taxon>Spirurina</taxon>
        <taxon>Oxyuridomorpha</taxon>
        <taxon>Oxyuroidea</taxon>
        <taxon>Oxyuridae</taxon>
        <taxon>Syphacia</taxon>
    </lineage>
</organism>
<dbReference type="GO" id="GO:0007010">
    <property type="term" value="P:cytoskeleton organization"/>
    <property type="evidence" value="ECO:0007669"/>
    <property type="project" value="TreeGrafter"/>
</dbReference>
<dbReference type="PROSITE" id="PS50021">
    <property type="entry name" value="CH"/>
    <property type="match status" value="1"/>
</dbReference>
<keyword evidence="1" id="KW-0677">Repeat</keyword>
<dbReference type="STRING" id="451379.A0A0N5B004"/>
<dbReference type="GO" id="GO:0005635">
    <property type="term" value="C:nuclear envelope"/>
    <property type="evidence" value="ECO:0007669"/>
    <property type="project" value="TreeGrafter"/>
</dbReference>
<evidence type="ECO:0000313" key="5">
    <source>
        <dbReference type="WBParaSite" id="SMUV_0001058901-mRNA-1"/>
    </source>
</evidence>
<dbReference type="InterPro" id="IPR001589">
    <property type="entry name" value="Actinin_actin-bd_CS"/>
</dbReference>
<dbReference type="SUPFAM" id="SSF47576">
    <property type="entry name" value="Calponin-homology domain, CH-domain"/>
    <property type="match status" value="1"/>
</dbReference>
<accession>A0A0N5B004</accession>
<sequence length="75" mass="8398">MLKTELCCRKGPGGIDVLLKAGQHERAQKNTFTKWINYQLETHSSSGQVKDLFEDLRDGVLLCHLVEVLTGEALN</sequence>
<reference evidence="5" key="1">
    <citation type="submission" date="2017-02" db="UniProtKB">
        <authorList>
            <consortium name="WormBaseParasite"/>
        </authorList>
    </citation>
    <scope>IDENTIFICATION</scope>
</reference>
<dbReference type="GO" id="GO:0019894">
    <property type="term" value="F:kinesin binding"/>
    <property type="evidence" value="ECO:0007669"/>
    <property type="project" value="TreeGrafter"/>
</dbReference>
<protein>
    <submittedName>
        <fullName evidence="5">Calponin-homology (CH) domain-containing protein</fullName>
    </submittedName>
</protein>
<dbReference type="GO" id="GO:0007097">
    <property type="term" value="P:nuclear migration"/>
    <property type="evidence" value="ECO:0007669"/>
    <property type="project" value="TreeGrafter"/>
</dbReference>
<keyword evidence="2" id="KW-0009">Actin-binding</keyword>
<dbReference type="GO" id="GO:0048471">
    <property type="term" value="C:perinuclear region of cytoplasm"/>
    <property type="evidence" value="ECO:0007669"/>
    <property type="project" value="TreeGrafter"/>
</dbReference>
<evidence type="ECO:0000256" key="1">
    <source>
        <dbReference type="ARBA" id="ARBA00022737"/>
    </source>
</evidence>
<proteinExistence type="predicted"/>
<evidence type="ECO:0000313" key="4">
    <source>
        <dbReference type="Proteomes" id="UP000046393"/>
    </source>
</evidence>
<dbReference type="PANTHER" id="PTHR21524:SF5">
    <property type="entry name" value="SPECTRIN REPEAT CONTAINING NUCLEAR ENVELOPE PROTEIN 2"/>
    <property type="match status" value="1"/>
</dbReference>
<name>A0A0N5B004_9BILA</name>
<dbReference type="Pfam" id="PF00307">
    <property type="entry name" value="CH"/>
    <property type="match status" value="1"/>
</dbReference>
<evidence type="ECO:0000259" key="3">
    <source>
        <dbReference type="PROSITE" id="PS50021"/>
    </source>
</evidence>
<dbReference type="WBParaSite" id="SMUV_0001058901-mRNA-1">
    <property type="protein sequence ID" value="SMUV_0001058901-mRNA-1"/>
    <property type="gene ID" value="SMUV_0001058901"/>
</dbReference>
<evidence type="ECO:0000256" key="2">
    <source>
        <dbReference type="ARBA" id="ARBA00023203"/>
    </source>
</evidence>